<dbReference type="GO" id="GO:0008841">
    <property type="term" value="F:dihydrofolate synthase activity"/>
    <property type="evidence" value="ECO:0007669"/>
    <property type="project" value="TreeGrafter"/>
</dbReference>
<dbReference type="InterPro" id="IPR001645">
    <property type="entry name" value="Folylpolyglutamate_synth"/>
</dbReference>
<dbReference type="PANTHER" id="PTHR11136:SF0">
    <property type="entry name" value="DIHYDROFOLATE SYNTHETASE-RELATED"/>
    <property type="match status" value="1"/>
</dbReference>
<organism evidence="7 8">
    <name type="scientific">Dimargaris verticillata</name>
    <dbReference type="NCBI Taxonomy" id="2761393"/>
    <lineage>
        <taxon>Eukaryota</taxon>
        <taxon>Fungi</taxon>
        <taxon>Fungi incertae sedis</taxon>
        <taxon>Zoopagomycota</taxon>
        <taxon>Kickxellomycotina</taxon>
        <taxon>Dimargaritomycetes</taxon>
        <taxon>Dimargaritales</taxon>
        <taxon>Dimargaritaceae</taxon>
        <taxon>Dimargaris</taxon>
    </lineage>
</organism>
<gene>
    <name evidence="7" type="ORF">H4R34_005697</name>
</gene>
<comment type="similarity">
    <text evidence="1">Belongs to the folylpolyglutamate synthase family.</text>
</comment>
<comment type="caution">
    <text evidence="7">The sequence shown here is derived from an EMBL/GenBank/DDBJ whole genome shotgun (WGS) entry which is preliminary data.</text>
</comment>
<evidence type="ECO:0000256" key="4">
    <source>
        <dbReference type="ARBA" id="ARBA00022840"/>
    </source>
</evidence>
<feature type="region of interest" description="Disordered" evidence="5">
    <location>
        <begin position="249"/>
        <end position="277"/>
    </location>
</feature>
<sequence length="308" mass="33454">MTTVTTRGIHLSCERLNRVLEAFGHPEQRLKVVRVGGTNGKGSVCACLAAILHEAHYKVGTFNSPHLLEPRDSIAINGVPVDSASWAQLHKDIDTAESLHITPLTNFERLTLCALVWFDRQQVDLAILEVGVGGRRDATSVCQRSALVSVLTSIGLDHVGLIGDTLTEIAEEKSGIINPGGVTIVAEQPYPEIVAVLKNAVDAMQPQEALLVAPARRLTMLTDATTKDAIEDSPEILVSGNQYELDWSQRTDLRQPLSPRQQSPPSPTTEARTPTRPPLVFRSPLLGSFQLANFAAALHAVDALRRVY</sequence>
<evidence type="ECO:0000256" key="3">
    <source>
        <dbReference type="ARBA" id="ARBA00022741"/>
    </source>
</evidence>
<name>A0A9W8AWF9_9FUNG</name>
<reference evidence="7" key="1">
    <citation type="submission" date="2022-07" db="EMBL/GenBank/DDBJ databases">
        <title>Phylogenomic reconstructions and comparative analyses of Kickxellomycotina fungi.</title>
        <authorList>
            <person name="Reynolds N.K."/>
            <person name="Stajich J.E."/>
            <person name="Barry K."/>
            <person name="Grigoriev I.V."/>
            <person name="Crous P."/>
            <person name="Smith M.E."/>
        </authorList>
    </citation>
    <scope>NUCLEOTIDE SEQUENCE</scope>
    <source>
        <strain evidence="7">RSA 567</strain>
    </source>
</reference>
<dbReference type="EMBL" id="JANBQB010001323">
    <property type="protein sequence ID" value="KAJ1971574.1"/>
    <property type="molecule type" value="Genomic_DNA"/>
</dbReference>
<dbReference type="NCBIfam" id="TIGR01499">
    <property type="entry name" value="folC"/>
    <property type="match status" value="1"/>
</dbReference>
<dbReference type="Proteomes" id="UP001151582">
    <property type="component" value="Unassembled WGS sequence"/>
</dbReference>
<proteinExistence type="inferred from homology"/>
<accession>A0A9W8AWF9</accession>
<dbReference type="GO" id="GO:0004326">
    <property type="term" value="F:tetrahydrofolylpolyglutamate synthase activity"/>
    <property type="evidence" value="ECO:0007669"/>
    <property type="project" value="InterPro"/>
</dbReference>
<dbReference type="SUPFAM" id="SSF53623">
    <property type="entry name" value="MurD-like peptide ligases, catalytic domain"/>
    <property type="match status" value="1"/>
</dbReference>
<keyword evidence="4" id="KW-0067">ATP-binding</keyword>
<dbReference type="InterPro" id="IPR036565">
    <property type="entry name" value="Mur-like_cat_sf"/>
</dbReference>
<dbReference type="Pfam" id="PF08245">
    <property type="entry name" value="Mur_ligase_M"/>
    <property type="match status" value="1"/>
</dbReference>
<dbReference type="PANTHER" id="PTHR11136">
    <property type="entry name" value="FOLYLPOLYGLUTAMATE SYNTHASE-RELATED"/>
    <property type="match status" value="1"/>
</dbReference>
<evidence type="ECO:0000256" key="5">
    <source>
        <dbReference type="SAM" id="MobiDB-lite"/>
    </source>
</evidence>
<feature type="non-terminal residue" evidence="7">
    <location>
        <position position="308"/>
    </location>
</feature>
<dbReference type="GO" id="GO:0005524">
    <property type="term" value="F:ATP binding"/>
    <property type="evidence" value="ECO:0007669"/>
    <property type="project" value="UniProtKB-KW"/>
</dbReference>
<evidence type="ECO:0000259" key="6">
    <source>
        <dbReference type="Pfam" id="PF08245"/>
    </source>
</evidence>
<dbReference type="GO" id="GO:0005829">
    <property type="term" value="C:cytosol"/>
    <property type="evidence" value="ECO:0007669"/>
    <property type="project" value="TreeGrafter"/>
</dbReference>
<dbReference type="GO" id="GO:0005739">
    <property type="term" value="C:mitochondrion"/>
    <property type="evidence" value="ECO:0007669"/>
    <property type="project" value="TreeGrafter"/>
</dbReference>
<dbReference type="InterPro" id="IPR013221">
    <property type="entry name" value="Mur_ligase_cen"/>
</dbReference>
<dbReference type="AlphaFoldDB" id="A0A9W8AWF9"/>
<evidence type="ECO:0000313" key="7">
    <source>
        <dbReference type="EMBL" id="KAJ1971574.1"/>
    </source>
</evidence>
<dbReference type="OrthoDB" id="5212574at2759"/>
<feature type="domain" description="Mur ligase central" evidence="6">
    <location>
        <begin position="35"/>
        <end position="178"/>
    </location>
</feature>
<dbReference type="Gene3D" id="3.40.1190.10">
    <property type="entry name" value="Mur-like, catalytic domain"/>
    <property type="match status" value="1"/>
</dbReference>
<keyword evidence="2" id="KW-0436">Ligase</keyword>
<evidence type="ECO:0000256" key="2">
    <source>
        <dbReference type="ARBA" id="ARBA00022598"/>
    </source>
</evidence>
<protein>
    <recommendedName>
        <fullName evidence="6">Mur ligase central domain-containing protein</fullName>
    </recommendedName>
</protein>
<keyword evidence="8" id="KW-1185">Reference proteome</keyword>
<evidence type="ECO:0000256" key="1">
    <source>
        <dbReference type="ARBA" id="ARBA00008276"/>
    </source>
</evidence>
<keyword evidence="3" id="KW-0547">Nucleotide-binding</keyword>
<evidence type="ECO:0000313" key="8">
    <source>
        <dbReference type="Proteomes" id="UP001151582"/>
    </source>
</evidence>